<dbReference type="STRING" id="133412.A0A1R1YH86"/>
<evidence type="ECO:0000256" key="1">
    <source>
        <dbReference type="SAM" id="MobiDB-lite"/>
    </source>
</evidence>
<dbReference type="AlphaFoldDB" id="A0A1R1YH86"/>
<evidence type="ECO:0000313" key="3">
    <source>
        <dbReference type="EMBL" id="OMJ15942.1"/>
    </source>
</evidence>
<dbReference type="OrthoDB" id="10254377at2759"/>
<dbReference type="EMBL" id="LSSN01000044">
    <property type="protein sequence ID" value="OMJ26278.1"/>
    <property type="molecule type" value="Genomic_DNA"/>
</dbReference>
<protein>
    <submittedName>
        <fullName evidence="4">Uncharacterized protein</fullName>
    </submittedName>
</protein>
<keyword evidence="5" id="KW-1185">Reference proteome</keyword>
<feature type="compositionally biased region" description="Low complexity" evidence="1">
    <location>
        <begin position="55"/>
        <end position="66"/>
    </location>
</feature>
<feature type="region of interest" description="Disordered" evidence="1">
    <location>
        <begin position="46"/>
        <end position="69"/>
    </location>
</feature>
<dbReference type="Proteomes" id="UP000187283">
    <property type="component" value="Unassembled WGS sequence"/>
</dbReference>
<comment type="caution">
    <text evidence="4">The sequence shown here is derived from an EMBL/GenBank/DDBJ whole genome shotgun (WGS) entry which is preliminary data.</text>
</comment>
<sequence length="662" mass="75294">MMILASASNKNNENNNIVVKNLANSPNTSFSGNSNDLESIKHTINPNADSTCTINNNNDNDLSENNPSAKHSYDKFKTSTLNTENSFTLKKQALEISKHIKQIESKPIINWDIQHVSREISKINYSLFRDFVDSLCSSYGHEFSESAELNSILNFTIPNIDILKKGFHFAKYLEHSVVQQIIAYTFNYDNKSFISTSDTSPALVKNKSTTSISSKLTHDDDPAAQKIKHSLFSTIDNYFMDLAIVLLECYNDFNGGTAILKALTRPEIVRLRNFFSCNVYNLNKLLYNYPWVSLDCDSNSSNFQNHKENYGYNVYINRIDSVSSNSLPLLYSKEGVLIKLNSFNSKSSNSQKPNMPRNFESKYESFVKGLNISVSETPIIYNTTSSDNTSTTNHINTFVNNHTNMIIHASPFIEYHLANLQRLSKVNNSSHKQNYAYNNSFKRQLTSSSSDKISQEISFFYTCFRTIDSHQSLKISKFSESLNSLKNILAPKKEPPSELPNLNTFHSSTNDKSVLESVKWYYLVNTSSFKKFNILRDISLDFYNMQNSSLEHYLLSRPFLNTPQLRNISFSLLNISIADESLNWDNKDNVFFPQANYTSSPYNGFNTDTSSRYLSPTDNRLSNQRHSGHPDSCSLSFTESHFSSPSCSLTSDFVDAQQISQF</sequence>
<name>A0A1R1YH86_9FUNG</name>
<dbReference type="EMBL" id="LSSN01003715">
    <property type="protein sequence ID" value="OMJ12930.1"/>
    <property type="molecule type" value="Genomic_DNA"/>
</dbReference>
<proteinExistence type="predicted"/>
<dbReference type="EMBL" id="LSSN01002505">
    <property type="protein sequence ID" value="OMJ15942.1"/>
    <property type="molecule type" value="Genomic_DNA"/>
</dbReference>
<accession>A0A1R1YH86</accession>
<organism evidence="4 5">
    <name type="scientific">Smittium culicis</name>
    <dbReference type="NCBI Taxonomy" id="133412"/>
    <lineage>
        <taxon>Eukaryota</taxon>
        <taxon>Fungi</taxon>
        <taxon>Fungi incertae sedis</taxon>
        <taxon>Zoopagomycota</taxon>
        <taxon>Kickxellomycotina</taxon>
        <taxon>Harpellomycetes</taxon>
        <taxon>Harpellales</taxon>
        <taxon>Legeriomycetaceae</taxon>
        <taxon>Smittium</taxon>
    </lineage>
</organism>
<evidence type="ECO:0000313" key="5">
    <source>
        <dbReference type="Proteomes" id="UP000187283"/>
    </source>
</evidence>
<evidence type="ECO:0000313" key="2">
    <source>
        <dbReference type="EMBL" id="OMJ12930.1"/>
    </source>
</evidence>
<evidence type="ECO:0000313" key="4">
    <source>
        <dbReference type="EMBL" id="OMJ26278.1"/>
    </source>
</evidence>
<gene>
    <name evidence="4" type="ORF">AYI70_g311</name>
    <name evidence="3" type="ORF">AYI70_g6919</name>
    <name evidence="2" type="ORF">AYI70_g8819</name>
</gene>
<reference evidence="4 5" key="1">
    <citation type="submission" date="2017-01" db="EMBL/GenBank/DDBJ databases">
        <authorList>
            <person name="Mah S.A."/>
            <person name="Swanson W.J."/>
            <person name="Moy G.W."/>
            <person name="Vacquier V.D."/>
        </authorList>
    </citation>
    <scope>NUCLEOTIDE SEQUENCE [LARGE SCALE GENOMIC DNA]</scope>
    <source>
        <strain evidence="4 5">GSMNP</strain>
    </source>
</reference>